<proteinExistence type="predicted"/>
<gene>
    <name evidence="1" type="ORF">ALP51_02836</name>
</gene>
<comment type="caution">
    <text evidence="1">The sequence shown here is derived from an EMBL/GenBank/DDBJ whole genome shotgun (WGS) entry which is preliminary data.</text>
</comment>
<accession>A0A3M5KDB5</accession>
<dbReference type="Proteomes" id="UP000278180">
    <property type="component" value="Unassembled WGS sequence"/>
</dbReference>
<organism evidence="1 2">
    <name type="scientific">Pseudomonas savastanoi</name>
    <name type="common">Pseudomonas syringae pv. savastanoi</name>
    <dbReference type="NCBI Taxonomy" id="29438"/>
    <lineage>
        <taxon>Bacteria</taxon>
        <taxon>Pseudomonadati</taxon>
        <taxon>Pseudomonadota</taxon>
        <taxon>Gammaproteobacteria</taxon>
        <taxon>Pseudomonadales</taxon>
        <taxon>Pseudomonadaceae</taxon>
        <taxon>Pseudomonas</taxon>
    </lineage>
</organism>
<sequence>MKMDVYFINKDDRLTVTKCIARAIDRQLPSNVNE</sequence>
<dbReference type="AlphaFoldDB" id="A0A3M5KDB5"/>
<protein>
    <submittedName>
        <fullName evidence="1">Uncharacterized protein</fullName>
    </submittedName>
</protein>
<dbReference type="EMBL" id="RBTE01000111">
    <property type="protein sequence ID" value="RMT33300.1"/>
    <property type="molecule type" value="Genomic_DNA"/>
</dbReference>
<evidence type="ECO:0000313" key="2">
    <source>
        <dbReference type="Proteomes" id="UP000278180"/>
    </source>
</evidence>
<reference evidence="1 2" key="1">
    <citation type="submission" date="2018-08" db="EMBL/GenBank/DDBJ databases">
        <title>Recombination of ecologically and evolutionarily significant loci maintains genetic cohesion in the Pseudomonas syringae species complex.</title>
        <authorList>
            <person name="Dillon M."/>
            <person name="Thakur S."/>
            <person name="Almeida R.N.D."/>
            <person name="Weir B.S."/>
            <person name="Guttman D.S."/>
        </authorList>
    </citation>
    <scope>NUCLEOTIDE SEQUENCE [LARGE SCALE GENOMIC DNA]</scope>
    <source>
        <strain evidence="1 2">ICMP 13684</strain>
    </source>
</reference>
<name>A0A3M5KDB5_PSESS</name>
<evidence type="ECO:0000313" key="1">
    <source>
        <dbReference type="EMBL" id="RMT33300.1"/>
    </source>
</evidence>